<sequence length="43" mass="4639">MWPEDKLASAKMANSFGVLILISDVMVVSYILAVDVDGEPSVQ</sequence>
<evidence type="ECO:0000313" key="3">
    <source>
        <dbReference type="Proteomes" id="UP001162030"/>
    </source>
</evidence>
<keyword evidence="1" id="KW-1133">Transmembrane helix</keyword>
<evidence type="ECO:0000313" key="2">
    <source>
        <dbReference type="EMBL" id="CAI8784404.1"/>
    </source>
</evidence>
<name>A0ABM9HZ99_9GAMM</name>
<dbReference type="EMBL" id="OX458333">
    <property type="protein sequence ID" value="CAI8784404.1"/>
    <property type="molecule type" value="Genomic_DNA"/>
</dbReference>
<reference evidence="2 3" key="1">
    <citation type="submission" date="2023-03" db="EMBL/GenBank/DDBJ databases">
        <authorList>
            <person name="Pearce D."/>
        </authorList>
    </citation>
    <scope>NUCLEOTIDE SEQUENCE [LARGE SCALE GENOMIC DNA]</scope>
    <source>
        <strain evidence="2">Msz</strain>
    </source>
</reference>
<proteinExistence type="predicted"/>
<dbReference type="Proteomes" id="UP001162030">
    <property type="component" value="Chromosome"/>
</dbReference>
<keyword evidence="1" id="KW-0472">Membrane</keyword>
<gene>
    <name evidence="2" type="ORF">MSZNOR_1283</name>
</gene>
<protein>
    <submittedName>
        <fullName evidence="2">Uncharacterized protein</fullName>
    </submittedName>
</protein>
<evidence type="ECO:0000256" key="1">
    <source>
        <dbReference type="SAM" id="Phobius"/>
    </source>
</evidence>
<keyword evidence="1" id="KW-0812">Transmembrane</keyword>
<feature type="transmembrane region" description="Helical" evidence="1">
    <location>
        <begin position="12"/>
        <end position="33"/>
    </location>
</feature>
<organism evidence="2 3">
    <name type="scientific">Methylocaldum szegediense</name>
    <dbReference type="NCBI Taxonomy" id="73780"/>
    <lineage>
        <taxon>Bacteria</taxon>
        <taxon>Pseudomonadati</taxon>
        <taxon>Pseudomonadota</taxon>
        <taxon>Gammaproteobacteria</taxon>
        <taxon>Methylococcales</taxon>
        <taxon>Methylococcaceae</taxon>
        <taxon>Methylocaldum</taxon>
    </lineage>
</organism>
<accession>A0ABM9HZ99</accession>
<keyword evidence="3" id="KW-1185">Reference proteome</keyword>